<dbReference type="InterPro" id="IPR017342">
    <property type="entry name" value="S-AdoMet-dep_Met_synth_prd"/>
</dbReference>
<accession>A0A1I1M0G6</accession>
<dbReference type="GO" id="GO:0008705">
    <property type="term" value="F:methionine synthase activity"/>
    <property type="evidence" value="ECO:0007669"/>
    <property type="project" value="InterPro"/>
</dbReference>
<dbReference type="EMBL" id="FOMG01000009">
    <property type="protein sequence ID" value="SFC78596.1"/>
    <property type="molecule type" value="Genomic_DNA"/>
</dbReference>
<dbReference type="STRING" id="119641.SAMN05421842_109107"/>
<dbReference type="AlphaFoldDB" id="A0A1I1M0G6"/>
<dbReference type="InterPro" id="IPR037010">
    <property type="entry name" value="VitB12-dep_Met_synth_activ_sf"/>
</dbReference>
<dbReference type="PIRSF" id="PIRSF037984">
    <property type="entry name" value="Met_synth_TM0269_prd"/>
    <property type="match status" value="1"/>
</dbReference>
<keyword evidence="2" id="KW-1185">Reference proteome</keyword>
<protein>
    <submittedName>
        <fullName evidence="1">Vitamin B12 dependent methionine synthase, activation domain</fullName>
    </submittedName>
</protein>
<sequence>MKNRYMQEILLDINEQEVLRYLGHKGQVVDESIRVMLNECREEIKTLITPRFVYNYNNIKLLESGVEVEGTSLFLIGNDIKEHLKNSKECVLMAVTLGNEIEKKTRLYEKTNLTKALILDACATTAVEEVCDYVEDIIRKEANLKDKGITFRYSPGYGDLPLDIQNNFLRALDAQKKIGLTVSSHDLLFPRKSVTAIIGIVNKEVKVKKKSCSECSNYSNCKFRREGETCGA</sequence>
<gene>
    <name evidence="1" type="ORF">SAMN05421842_109107</name>
</gene>
<reference evidence="1 2" key="1">
    <citation type="submission" date="2016-10" db="EMBL/GenBank/DDBJ databases">
        <authorList>
            <person name="de Groot N.N."/>
        </authorList>
    </citation>
    <scope>NUCLEOTIDE SEQUENCE [LARGE SCALE GENOMIC DNA]</scope>
    <source>
        <strain evidence="1 2">DSM 12992</strain>
    </source>
</reference>
<evidence type="ECO:0000313" key="1">
    <source>
        <dbReference type="EMBL" id="SFC78596.1"/>
    </source>
</evidence>
<dbReference type="Proteomes" id="UP000199263">
    <property type="component" value="Unassembled WGS sequence"/>
</dbReference>
<dbReference type="SUPFAM" id="SSF56507">
    <property type="entry name" value="Methionine synthase activation domain-like"/>
    <property type="match status" value="1"/>
</dbReference>
<organism evidence="1 2">
    <name type="scientific">Clostridium uliginosum</name>
    <dbReference type="NCBI Taxonomy" id="119641"/>
    <lineage>
        <taxon>Bacteria</taxon>
        <taxon>Bacillati</taxon>
        <taxon>Bacillota</taxon>
        <taxon>Clostridia</taxon>
        <taxon>Eubacteriales</taxon>
        <taxon>Clostridiaceae</taxon>
        <taxon>Clostridium</taxon>
    </lineage>
</organism>
<dbReference type="Gene3D" id="3.40.109.40">
    <property type="match status" value="1"/>
</dbReference>
<proteinExistence type="predicted"/>
<name>A0A1I1M0G6_9CLOT</name>
<evidence type="ECO:0000313" key="2">
    <source>
        <dbReference type="Proteomes" id="UP000199263"/>
    </source>
</evidence>